<gene>
    <name evidence="1" type="ORF">L6452_19308</name>
</gene>
<comment type="caution">
    <text evidence="1">The sequence shown here is derived from an EMBL/GenBank/DDBJ whole genome shotgun (WGS) entry which is preliminary data.</text>
</comment>
<keyword evidence="2" id="KW-1185">Reference proteome</keyword>
<sequence>MEICEVLTVKDVYSEVCSLKKEELKKTQESKESLTKATTKNSSDIQLLIKASANHVSNEDFGKLTEVVQSNTEALRCLAEIVNCWVI</sequence>
<name>A0ACB9B8R4_ARCLA</name>
<dbReference type="Proteomes" id="UP001055879">
    <property type="component" value="Linkage Group LG06"/>
</dbReference>
<dbReference type="EMBL" id="CM042052">
    <property type="protein sequence ID" value="KAI3718437.1"/>
    <property type="molecule type" value="Genomic_DNA"/>
</dbReference>
<evidence type="ECO:0000313" key="2">
    <source>
        <dbReference type="Proteomes" id="UP001055879"/>
    </source>
</evidence>
<organism evidence="1 2">
    <name type="scientific">Arctium lappa</name>
    <name type="common">Greater burdock</name>
    <name type="synonym">Lappa major</name>
    <dbReference type="NCBI Taxonomy" id="4217"/>
    <lineage>
        <taxon>Eukaryota</taxon>
        <taxon>Viridiplantae</taxon>
        <taxon>Streptophyta</taxon>
        <taxon>Embryophyta</taxon>
        <taxon>Tracheophyta</taxon>
        <taxon>Spermatophyta</taxon>
        <taxon>Magnoliopsida</taxon>
        <taxon>eudicotyledons</taxon>
        <taxon>Gunneridae</taxon>
        <taxon>Pentapetalae</taxon>
        <taxon>asterids</taxon>
        <taxon>campanulids</taxon>
        <taxon>Asterales</taxon>
        <taxon>Asteraceae</taxon>
        <taxon>Carduoideae</taxon>
        <taxon>Cardueae</taxon>
        <taxon>Arctiinae</taxon>
        <taxon>Arctium</taxon>
    </lineage>
</organism>
<proteinExistence type="predicted"/>
<reference evidence="1 2" key="2">
    <citation type="journal article" date="2022" name="Mol. Ecol. Resour.">
        <title>The genomes of chicory, endive, great burdock and yacon provide insights into Asteraceae paleo-polyploidization history and plant inulin production.</title>
        <authorList>
            <person name="Fan W."/>
            <person name="Wang S."/>
            <person name="Wang H."/>
            <person name="Wang A."/>
            <person name="Jiang F."/>
            <person name="Liu H."/>
            <person name="Zhao H."/>
            <person name="Xu D."/>
            <person name="Zhang Y."/>
        </authorList>
    </citation>
    <scope>NUCLEOTIDE SEQUENCE [LARGE SCALE GENOMIC DNA]</scope>
    <source>
        <strain evidence="2">cv. Niubang</strain>
    </source>
</reference>
<protein>
    <submittedName>
        <fullName evidence="1">Uncharacterized protein</fullName>
    </submittedName>
</protein>
<accession>A0ACB9B8R4</accession>
<reference evidence="2" key="1">
    <citation type="journal article" date="2022" name="Mol. Ecol. Resour.">
        <title>The genomes of chicory, endive, great burdock and yacon provide insights into Asteraceae palaeo-polyploidization history and plant inulin production.</title>
        <authorList>
            <person name="Fan W."/>
            <person name="Wang S."/>
            <person name="Wang H."/>
            <person name="Wang A."/>
            <person name="Jiang F."/>
            <person name="Liu H."/>
            <person name="Zhao H."/>
            <person name="Xu D."/>
            <person name="Zhang Y."/>
        </authorList>
    </citation>
    <scope>NUCLEOTIDE SEQUENCE [LARGE SCALE GENOMIC DNA]</scope>
    <source>
        <strain evidence="2">cv. Niubang</strain>
    </source>
</reference>
<evidence type="ECO:0000313" key="1">
    <source>
        <dbReference type="EMBL" id="KAI3718437.1"/>
    </source>
</evidence>